<proteinExistence type="predicted"/>
<name>F4RM06_MELLP</name>
<protein>
    <submittedName>
        <fullName evidence="1">Uncharacterized protein</fullName>
    </submittedName>
</protein>
<accession>F4RM06</accession>
<evidence type="ECO:0000313" key="2">
    <source>
        <dbReference type="Proteomes" id="UP000001072"/>
    </source>
</evidence>
<dbReference type="RefSeq" id="XP_007410111.1">
    <property type="nucleotide sequence ID" value="XM_007410049.1"/>
</dbReference>
<dbReference type="HOGENOM" id="CLU_081641_0_0_1"/>
<dbReference type="VEuPathDB" id="FungiDB:MELLADRAFT_106594"/>
<dbReference type="EMBL" id="GL883107">
    <property type="protein sequence ID" value="EGG06671.1"/>
    <property type="molecule type" value="Genomic_DNA"/>
</dbReference>
<dbReference type="Pfam" id="PF14223">
    <property type="entry name" value="Retrotran_gag_2"/>
    <property type="match status" value="1"/>
</dbReference>
<dbReference type="AlphaFoldDB" id="F4RM06"/>
<dbReference type="GeneID" id="18922934"/>
<sequence>MSSSETRLRIVKLDEDNYPEWKGDITGALMSATLDEFIDSNATPVPEPQEQPVPREQKVLYEAYVIRQRKAAGIMYSHMSQQYRIMVESEGFINKPLDIWNLMKEKFQSTTSSSKGRAYSAFNQIVYTTLSQYIKDVRSNLAVMHAVGINFTDKIHECISETIVSKLPNSMETTLAILETERPLKTKTVFDVLEAHLIKYNKRHRADNNSIALAAINNRPPAHRSGHRYPYPTCSNGRHNPAVKGHVPDKCWIAFPHLRPANLPVSLPSKPRYAQGVQRLRFKDDEAFHFFIHNEAV</sequence>
<evidence type="ECO:0000313" key="1">
    <source>
        <dbReference type="EMBL" id="EGG06671.1"/>
    </source>
</evidence>
<dbReference type="KEGG" id="mlr:MELLADRAFT_106594"/>
<keyword evidence="2" id="KW-1185">Reference proteome</keyword>
<organism evidence="2">
    <name type="scientific">Melampsora larici-populina (strain 98AG31 / pathotype 3-4-7)</name>
    <name type="common">Poplar leaf rust fungus</name>
    <dbReference type="NCBI Taxonomy" id="747676"/>
    <lineage>
        <taxon>Eukaryota</taxon>
        <taxon>Fungi</taxon>
        <taxon>Dikarya</taxon>
        <taxon>Basidiomycota</taxon>
        <taxon>Pucciniomycotina</taxon>
        <taxon>Pucciniomycetes</taxon>
        <taxon>Pucciniales</taxon>
        <taxon>Melampsoraceae</taxon>
        <taxon>Melampsora</taxon>
    </lineage>
</organism>
<dbReference type="InParanoid" id="F4RM06"/>
<gene>
    <name evidence="1" type="ORF">MELLADRAFT_106594</name>
</gene>
<dbReference type="Proteomes" id="UP000001072">
    <property type="component" value="Unassembled WGS sequence"/>
</dbReference>
<reference evidence="2" key="1">
    <citation type="journal article" date="2011" name="Proc. Natl. Acad. Sci. U.S.A.">
        <title>Obligate biotrophy features unraveled by the genomic analysis of rust fungi.</title>
        <authorList>
            <person name="Duplessis S."/>
            <person name="Cuomo C.A."/>
            <person name="Lin Y.-C."/>
            <person name="Aerts A."/>
            <person name="Tisserant E."/>
            <person name="Veneault-Fourrey C."/>
            <person name="Joly D.L."/>
            <person name="Hacquard S."/>
            <person name="Amselem J."/>
            <person name="Cantarel B.L."/>
            <person name="Chiu R."/>
            <person name="Coutinho P.M."/>
            <person name="Feau N."/>
            <person name="Field M."/>
            <person name="Frey P."/>
            <person name="Gelhaye E."/>
            <person name="Goldberg J."/>
            <person name="Grabherr M.G."/>
            <person name="Kodira C.D."/>
            <person name="Kohler A."/>
            <person name="Kuees U."/>
            <person name="Lindquist E.A."/>
            <person name="Lucas S.M."/>
            <person name="Mago R."/>
            <person name="Mauceli E."/>
            <person name="Morin E."/>
            <person name="Murat C."/>
            <person name="Pangilinan J.L."/>
            <person name="Park R."/>
            <person name="Pearson M."/>
            <person name="Quesneville H."/>
            <person name="Rouhier N."/>
            <person name="Sakthikumar S."/>
            <person name="Salamov A.A."/>
            <person name="Schmutz J."/>
            <person name="Selles B."/>
            <person name="Shapiro H."/>
            <person name="Tanguay P."/>
            <person name="Tuskan G.A."/>
            <person name="Henrissat B."/>
            <person name="Van de Peer Y."/>
            <person name="Rouze P."/>
            <person name="Ellis J.G."/>
            <person name="Dodds P.N."/>
            <person name="Schein J.E."/>
            <person name="Zhong S."/>
            <person name="Hamelin R.C."/>
            <person name="Grigoriev I.V."/>
            <person name="Szabo L.J."/>
            <person name="Martin F."/>
        </authorList>
    </citation>
    <scope>NUCLEOTIDE SEQUENCE [LARGE SCALE GENOMIC DNA]</scope>
    <source>
        <strain evidence="2">98AG31 / pathotype 3-4-7</strain>
    </source>
</reference>
<dbReference type="OrthoDB" id="2504565at2759"/>